<dbReference type="SUPFAM" id="SSF51161">
    <property type="entry name" value="Trimeric LpxA-like enzymes"/>
    <property type="match status" value="1"/>
</dbReference>
<accession>A0A101FX23</accession>
<evidence type="ECO:0000313" key="2">
    <source>
        <dbReference type="Proteomes" id="UP000064249"/>
    </source>
</evidence>
<dbReference type="EMBL" id="LGFU01000085">
    <property type="protein sequence ID" value="KUK46038.1"/>
    <property type="molecule type" value="Genomic_DNA"/>
</dbReference>
<keyword evidence="1" id="KW-0012">Acyltransferase</keyword>
<dbReference type="AlphaFoldDB" id="A0A101FX23"/>
<protein>
    <submittedName>
        <fullName evidence="1">Putative acyltransferase</fullName>
    </submittedName>
</protein>
<proteinExistence type="predicted"/>
<name>A0A101FX23_9CHLR</name>
<dbReference type="Proteomes" id="UP000064249">
    <property type="component" value="Unassembled WGS sequence"/>
</dbReference>
<dbReference type="InterPro" id="IPR011004">
    <property type="entry name" value="Trimer_LpxA-like_sf"/>
</dbReference>
<organism evidence="1 2">
    <name type="scientific">Anaerolinea thermophila</name>
    <dbReference type="NCBI Taxonomy" id="167964"/>
    <lineage>
        <taxon>Bacteria</taxon>
        <taxon>Bacillati</taxon>
        <taxon>Chloroflexota</taxon>
        <taxon>Anaerolineae</taxon>
        <taxon>Anaerolineales</taxon>
        <taxon>Anaerolineaceae</taxon>
        <taxon>Anaerolinea</taxon>
    </lineage>
</organism>
<gene>
    <name evidence="1" type="ORF">XD73_1086</name>
</gene>
<evidence type="ECO:0000313" key="1">
    <source>
        <dbReference type="EMBL" id="KUK46038.1"/>
    </source>
</evidence>
<dbReference type="Gene3D" id="2.160.10.10">
    <property type="entry name" value="Hexapeptide repeat proteins"/>
    <property type="match status" value="1"/>
</dbReference>
<reference evidence="1 2" key="1">
    <citation type="journal article" date="2015" name="MBio">
        <title>Genome-Resolved Metagenomic Analysis Reveals Roles for Candidate Phyla and Other Microbial Community Members in Biogeochemical Transformations in Oil Reservoirs.</title>
        <authorList>
            <person name="Hu P."/>
            <person name="Tom L."/>
            <person name="Singh A."/>
            <person name="Thomas B.C."/>
            <person name="Baker B.J."/>
            <person name="Piceno Y.M."/>
            <person name="Andersen G.L."/>
            <person name="Banfield J.F."/>
        </authorList>
    </citation>
    <scope>NUCLEOTIDE SEQUENCE [LARGE SCALE GENOMIC DNA]</scope>
    <source>
        <strain evidence="1">46_16</strain>
    </source>
</reference>
<dbReference type="PIRSF" id="PIRSF000441">
    <property type="entry name" value="CysE"/>
    <property type="match status" value="1"/>
</dbReference>
<sequence>MMETKKDFYTNLVYARQLPIIGKLFYYLLKLLGSEIPVSVPIGPGFLLEHGGHGVVIHSKAKIGARVHIYQGVTLGRADIYLPMSQSKFESIEIGDDVILSPGSKILCKEGILKVGNGTVIGANAVLLQSTGDYEIWAGSPARCVGKRPLIEEKAA</sequence>
<comment type="caution">
    <text evidence="1">The sequence shown here is derived from an EMBL/GenBank/DDBJ whole genome shotgun (WGS) entry which is preliminary data.</text>
</comment>
<dbReference type="PANTHER" id="PTHR42811">
    <property type="entry name" value="SERINE ACETYLTRANSFERASE"/>
    <property type="match status" value="1"/>
</dbReference>
<dbReference type="GO" id="GO:0006535">
    <property type="term" value="P:cysteine biosynthetic process from serine"/>
    <property type="evidence" value="ECO:0007669"/>
    <property type="project" value="InterPro"/>
</dbReference>
<dbReference type="GO" id="GO:0009001">
    <property type="term" value="F:serine O-acetyltransferase activity"/>
    <property type="evidence" value="ECO:0007669"/>
    <property type="project" value="InterPro"/>
</dbReference>
<dbReference type="InterPro" id="IPR005881">
    <property type="entry name" value="Ser_O-AcTrfase"/>
</dbReference>
<dbReference type="GO" id="GO:0005737">
    <property type="term" value="C:cytoplasm"/>
    <property type="evidence" value="ECO:0007669"/>
    <property type="project" value="InterPro"/>
</dbReference>
<keyword evidence="1" id="KW-0808">Transferase</keyword>